<sequence length="217" mass="23634">MADRKPIEPLAIFDSIVVIDATPLLGDPTAPRTTPTPSRAAGTSAREHDLPPHDPTPARPLSHGQLLDILRRVESVDIKRLDRGDDLRIGDLRLSPRRPYIEGRGHLAFYGARVLGGEADLAQFMYDDPELARVEIWPTGLLPGGSYLAQIRLSGPSSGRFRVRSSDIGGGEIQFPAGPGRIVLVALQNVEFEQALLSVEAVDCVGWTFHDVCFTPL</sequence>
<reference evidence="2" key="1">
    <citation type="submission" date="2022-11" db="EMBL/GenBank/DDBJ databases">
        <title>Minimal conservation of predation-associated metabolite biosynthetic gene clusters underscores biosynthetic potential of Myxococcota including descriptions for ten novel species: Archangium lansinium sp. nov., Myxococcus landrumus sp. nov., Nannocystis bai.</title>
        <authorList>
            <person name="Ahearne A."/>
            <person name="Stevens C."/>
            <person name="Dowd S."/>
        </authorList>
    </citation>
    <scope>NUCLEOTIDE SEQUENCE</scope>
    <source>
        <strain evidence="2">Fl3</strain>
    </source>
</reference>
<keyword evidence="3" id="KW-1185">Reference proteome</keyword>
<gene>
    <name evidence="2" type="ORF">O0S08_29320</name>
</gene>
<dbReference type="RefSeq" id="WP_269032639.1">
    <property type="nucleotide sequence ID" value="NZ_CP114040.1"/>
</dbReference>
<name>A0ABY7GTW2_9BACT</name>
<proteinExistence type="predicted"/>
<evidence type="ECO:0000256" key="1">
    <source>
        <dbReference type="SAM" id="MobiDB-lite"/>
    </source>
</evidence>
<evidence type="ECO:0000313" key="2">
    <source>
        <dbReference type="EMBL" id="WAS90309.1"/>
    </source>
</evidence>
<organism evidence="2 3">
    <name type="scientific">Nannocystis punicea</name>
    <dbReference type="NCBI Taxonomy" id="2995304"/>
    <lineage>
        <taxon>Bacteria</taxon>
        <taxon>Pseudomonadati</taxon>
        <taxon>Myxococcota</taxon>
        <taxon>Polyangia</taxon>
        <taxon>Nannocystales</taxon>
        <taxon>Nannocystaceae</taxon>
        <taxon>Nannocystis</taxon>
    </lineage>
</organism>
<protein>
    <submittedName>
        <fullName evidence="2">Uncharacterized protein</fullName>
    </submittedName>
</protein>
<dbReference type="Proteomes" id="UP001164459">
    <property type="component" value="Chromosome"/>
</dbReference>
<feature type="compositionally biased region" description="Low complexity" evidence="1">
    <location>
        <begin position="28"/>
        <end position="44"/>
    </location>
</feature>
<accession>A0ABY7GTW2</accession>
<feature type="region of interest" description="Disordered" evidence="1">
    <location>
        <begin position="24"/>
        <end position="63"/>
    </location>
</feature>
<dbReference type="EMBL" id="CP114040">
    <property type="protein sequence ID" value="WAS90309.1"/>
    <property type="molecule type" value="Genomic_DNA"/>
</dbReference>
<evidence type="ECO:0000313" key="3">
    <source>
        <dbReference type="Proteomes" id="UP001164459"/>
    </source>
</evidence>